<evidence type="ECO:0000313" key="1">
    <source>
        <dbReference type="EMBL" id="MDX3702803.1"/>
    </source>
</evidence>
<keyword evidence="2" id="KW-1185">Reference proteome</keyword>
<comment type="caution">
    <text evidence="1">The sequence shown here is derived from an EMBL/GenBank/DDBJ whole genome shotgun (WGS) entry which is preliminary data.</text>
</comment>
<gene>
    <name evidence="1" type="ORF">PV662_24110</name>
</gene>
<dbReference type="Proteomes" id="UP001271274">
    <property type="component" value="Unassembled WGS sequence"/>
</dbReference>
<evidence type="ECO:0000313" key="2">
    <source>
        <dbReference type="Proteomes" id="UP001271274"/>
    </source>
</evidence>
<reference evidence="1 2" key="1">
    <citation type="journal article" date="2023" name="Microb. Genom.">
        <title>Mesoterricola silvestris gen. nov., sp. nov., Mesoterricola sediminis sp. nov., Geothrix oryzae sp. nov., Geothrix edaphica sp. nov., Geothrix rubra sp. nov., and Geothrix limicola sp. nov., six novel members of Acidobacteriota isolated from soils.</title>
        <authorList>
            <person name="Weisberg A.J."/>
            <person name="Pearce E."/>
            <person name="Kramer C.G."/>
            <person name="Chang J.H."/>
            <person name="Clarke C.R."/>
        </authorList>
    </citation>
    <scope>NUCLEOTIDE SEQUENCE [LARGE SCALE GENOMIC DNA]</scope>
    <source>
        <strain evidence="1 2">ID09-01A</strain>
    </source>
</reference>
<sequence>MLITQSPLALSVIVVRHVVLDRYRAAKCLVWARNLLASAPRRVRWADVQANQGSPVTVPSGLANALVVVADNTVHLAISAAALT</sequence>
<name>A0ABU4NJ20_9ACTN</name>
<organism evidence="1 2">
    <name type="scientific">Streptomyces europaeiscabiei</name>
    <dbReference type="NCBI Taxonomy" id="146819"/>
    <lineage>
        <taxon>Bacteria</taxon>
        <taxon>Bacillati</taxon>
        <taxon>Actinomycetota</taxon>
        <taxon>Actinomycetes</taxon>
        <taxon>Kitasatosporales</taxon>
        <taxon>Streptomycetaceae</taxon>
        <taxon>Streptomyces</taxon>
    </lineage>
</organism>
<proteinExistence type="predicted"/>
<dbReference type="EMBL" id="JARAYU010000008">
    <property type="protein sequence ID" value="MDX3702803.1"/>
    <property type="molecule type" value="Genomic_DNA"/>
</dbReference>
<accession>A0ABU4NJ20</accession>
<dbReference type="RefSeq" id="WP_052769554.1">
    <property type="nucleotide sequence ID" value="NZ_JARAUS010000028.1"/>
</dbReference>
<protein>
    <submittedName>
        <fullName evidence="1">Uncharacterized protein</fullName>
    </submittedName>
</protein>